<keyword evidence="1" id="KW-0805">Transcription regulation</keyword>
<evidence type="ECO:0000256" key="2">
    <source>
        <dbReference type="ARBA" id="ARBA00023125"/>
    </source>
</evidence>
<dbReference type="InterPro" id="IPR001647">
    <property type="entry name" value="HTH_TetR"/>
</dbReference>
<proteinExistence type="predicted"/>
<sequence>MAAESVAARNSVTNAGVLHRYLFIGKKIMKAVSPVREQLLEHTLVLLGTRGYNGFSYRDLAELVGVKTSSIHYYFPTKEDLALAAVQAYAANIGEIMRDMDVNGPLKEQVEKYLALWRKNLGTGRVCLCGMLAAEATSLPQNVLAALQAFYSMHEAWITQRLERAVADKGVQLPAAPPVYAMTILGALQSGLISARLFGKPCRLDAASAMLRSAVTPEGSKQQAAPADAVLS</sequence>
<keyword evidence="2 4" id="KW-0238">DNA-binding</keyword>
<dbReference type="PANTHER" id="PTHR47506:SF1">
    <property type="entry name" value="HTH-TYPE TRANSCRIPTIONAL REGULATOR YJDC"/>
    <property type="match status" value="1"/>
</dbReference>
<evidence type="ECO:0000256" key="4">
    <source>
        <dbReference type="PROSITE-ProRule" id="PRU00335"/>
    </source>
</evidence>
<feature type="DNA-binding region" description="H-T-H motif" evidence="4">
    <location>
        <begin position="56"/>
        <end position="75"/>
    </location>
</feature>
<name>A0A127P5A3_9BURK</name>
<keyword evidence="3" id="KW-0804">Transcription</keyword>
<dbReference type="InterPro" id="IPR036271">
    <property type="entry name" value="Tet_transcr_reg_TetR-rel_C_sf"/>
</dbReference>
<evidence type="ECO:0000256" key="1">
    <source>
        <dbReference type="ARBA" id="ARBA00023015"/>
    </source>
</evidence>
<dbReference type="PROSITE" id="PS50977">
    <property type="entry name" value="HTH_TETR_2"/>
    <property type="match status" value="1"/>
</dbReference>
<dbReference type="SUPFAM" id="SSF46689">
    <property type="entry name" value="Homeodomain-like"/>
    <property type="match status" value="1"/>
</dbReference>
<dbReference type="PANTHER" id="PTHR47506">
    <property type="entry name" value="TRANSCRIPTIONAL REGULATORY PROTEIN"/>
    <property type="match status" value="1"/>
</dbReference>
<dbReference type="EMBL" id="CP013232">
    <property type="protein sequence ID" value="AMO92868.1"/>
    <property type="molecule type" value="Genomic_DNA"/>
</dbReference>
<evidence type="ECO:0000256" key="3">
    <source>
        <dbReference type="ARBA" id="ARBA00023163"/>
    </source>
</evidence>
<dbReference type="PRINTS" id="PR00455">
    <property type="entry name" value="HTHTETR"/>
</dbReference>
<dbReference type="Pfam" id="PF00440">
    <property type="entry name" value="TetR_N"/>
    <property type="match status" value="1"/>
</dbReference>
<organism evidence="6">
    <name type="scientific">Collimonas fungivorans</name>
    <dbReference type="NCBI Taxonomy" id="158899"/>
    <lineage>
        <taxon>Bacteria</taxon>
        <taxon>Pseudomonadati</taxon>
        <taxon>Pseudomonadota</taxon>
        <taxon>Betaproteobacteria</taxon>
        <taxon>Burkholderiales</taxon>
        <taxon>Oxalobacteraceae</taxon>
        <taxon>Collimonas</taxon>
    </lineage>
</organism>
<dbReference type="Gene3D" id="1.10.357.10">
    <property type="entry name" value="Tetracycline Repressor, domain 2"/>
    <property type="match status" value="1"/>
</dbReference>
<dbReference type="GO" id="GO:0003677">
    <property type="term" value="F:DNA binding"/>
    <property type="evidence" value="ECO:0007669"/>
    <property type="project" value="UniProtKB-UniRule"/>
</dbReference>
<dbReference type="AlphaFoldDB" id="A0A127P5A3"/>
<protein>
    <submittedName>
        <fullName evidence="6">Bacterial regulatory s, tetR family protein</fullName>
    </submittedName>
</protein>
<dbReference type="InterPro" id="IPR009057">
    <property type="entry name" value="Homeodomain-like_sf"/>
</dbReference>
<dbReference type="PATRIC" id="fig|158899.10.peg.136"/>
<reference evidence="6 7" key="1">
    <citation type="submission" date="2015-11" db="EMBL/GenBank/DDBJ databases">
        <title>Exploring the genomic traits of fungus-feeding bacterial genus Collimonas.</title>
        <authorList>
            <person name="Song C."/>
            <person name="Schmidt R."/>
            <person name="de Jager V."/>
            <person name="Krzyzanowska D."/>
            <person name="Jongedijk E."/>
            <person name="Cankar K."/>
            <person name="Beekwilder J."/>
            <person name="van Veen A."/>
            <person name="de Boer W."/>
            <person name="van Veen J.A."/>
            <person name="Garbeva P."/>
        </authorList>
    </citation>
    <scope>NUCLEOTIDE SEQUENCE [LARGE SCALE GENOMIC DNA]</scope>
    <source>
        <strain evidence="6 7">Ter6</strain>
    </source>
</reference>
<dbReference type="Proteomes" id="UP000072421">
    <property type="component" value="Chromosome"/>
</dbReference>
<evidence type="ECO:0000313" key="6">
    <source>
        <dbReference type="EMBL" id="AMO92868.1"/>
    </source>
</evidence>
<evidence type="ECO:0000313" key="7">
    <source>
        <dbReference type="Proteomes" id="UP000072421"/>
    </source>
</evidence>
<dbReference type="SUPFAM" id="SSF48498">
    <property type="entry name" value="Tetracyclin repressor-like, C-terminal domain"/>
    <property type="match status" value="1"/>
</dbReference>
<evidence type="ECO:0000259" key="5">
    <source>
        <dbReference type="PROSITE" id="PS50977"/>
    </source>
</evidence>
<accession>A0A127P5A3</accession>
<gene>
    <name evidence="6" type="ORF">CFter6_0138</name>
</gene>
<feature type="domain" description="HTH tetR-type" evidence="5">
    <location>
        <begin position="33"/>
        <end position="93"/>
    </location>
</feature>